<dbReference type="PANTHER" id="PTHR19848:SF0">
    <property type="entry name" value="NOTCHLESS PROTEIN HOMOLOG 1"/>
    <property type="match status" value="1"/>
</dbReference>
<dbReference type="PANTHER" id="PTHR19848">
    <property type="entry name" value="WD40 REPEAT PROTEIN"/>
    <property type="match status" value="1"/>
</dbReference>
<dbReference type="InterPro" id="IPR020472">
    <property type="entry name" value="WD40_PAC1"/>
</dbReference>
<dbReference type="PROSITE" id="PS50294">
    <property type="entry name" value="WD_REPEATS_REGION"/>
    <property type="match status" value="7"/>
</dbReference>
<evidence type="ECO:0000256" key="5">
    <source>
        <dbReference type="ARBA" id="ARBA00061016"/>
    </source>
</evidence>
<keyword evidence="9" id="KW-1185">Reference proteome</keyword>
<feature type="repeat" description="WD" evidence="6">
    <location>
        <begin position="369"/>
        <end position="410"/>
    </location>
</feature>
<dbReference type="OrthoDB" id="10267436at2759"/>
<dbReference type="GO" id="GO:0005730">
    <property type="term" value="C:nucleolus"/>
    <property type="evidence" value="ECO:0007669"/>
    <property type="project" value="UniProtKB-SubCell"/>
</dbReference>
<dbReference type="Pfam" id="PF00400">
    <property type="entry name" value="WD40"/>
    <property type="match status" value="7"/>
</dbReference>
<dbReference type="CDD" id="cd00200">
    <property type="entry name" value="WD40"/>
    <property type="match status" value="1"/>
</dbReference>
<evidence type="ECO:0000256" key="2">
    <source>
        <dbReference type="ARBA" id="ARBA00022574"/>
    </source>
</evidence>
<accession>A0A6A4VVG3</accession>
<dbReference type="InterPro" id="IPR019775">
    <property type="entry name" value="WD40_repeat_CS"/>
</dbReference>
<dbReference type="Proteomes" id="UP000440578">
    <property type="component" value="Unassembled WGS sequence"/>
</dbReference>
<feature type="repeat" description="WD" evidence="6">
    <location>
        <begin position="411"/>
        <end position="452"/>
    </location>
</feature>
<dbReference type="PRINTS" id="PR00320">
    <property type="entry name" value="GPROTEINBRPT"/>
</dbReference>
<feature type="repeat" description="WD" evidence="6">
    <location>
        <begin position="149"/>
        <end position="181"/>
    </location>
</feature>
<keyword evidence="3" id="KW-0677">Repeat</keyword>
<dbReference type="InterPro" id="IPR015943">
    <property type="entry name" value="WD40/YVTN_repeat-like_dom_sf"/>
</dbReference>
<dbReference type="AlphaFoldDB" id="A0A6A4VVG3"/>
<evidence type="ECO:0000256" key="6">
    <source>
        <dbReference type="PROSITE-ProRule" id="PRU00221"/>
    </source>
</evidence>
<dbReference type="InterPro" id="IPR012972">
    <property type="entry name" value="NLE"/>
</dbReference>
<organism evidence="8 9">
    <name type="scientific">Amphibalanus amphitrite</name>
    <name type="common">Striped barnacle</name>
    <name type="synonym">Balanus amphitrite</name>
    <dbReference type="NCBI Taxonomy" id="1232801"/>
    <lineage>
        <taxon>Eukaryota</taxon>
        <taxon>Metazoa</taxon>
        <taxon>Ecdysozoa</taxon>
        <taxon>Arthropoda</taxon>
        <taxon>Crustacea</taxon>
        <taxon>Multicrustacea</taxon>
        <taxon>Cirripedia</taxon>
        <taxon>Thoracica</taxon>
        <taxon>Thoracicalcarea</taxon>
        <taxon>Balanomorpha</taxon>
        <taxon>Balanoidea</taxon>
        <taxon>Balanidae</taxon>
        <taxon>Amphibalaninae</taxon>
        <taxon>Amphibalanus</taxon>
    </lineage>
</organism>
<feature type="repeat" description="WD" evidence="6">
    <location>
        <begin position="192"/>
        <end position="240"/>
    </location>
</feature>
<dbReference type="InterPro" id="IPR036322">
    <property type="entry name" value="WD40_repeat_dom_sf"/>
</dbReference>
<evidence type="ECO:0000256" key="4">
    <source>
        <dbReference type="ARBA" id="ARBA00023242"/>
    </source>
</evidence>
<dbReference type="PROSITE" id="PS50082">
    <property type="entry name" value="WD_REPEATS_2"/>
    <property type="match status" value="7"/>
</dbReference>
<dbReference type="Pfam" id="PF08154">
    <property type="entry name" value="NLE"/>
    <property type="match status" value="1"/>
</dbReference>
<feature type="repeat" description="WD" evidence="6">
    <location>
        <begin position="241"/>
        <end position="281"/>
    </location>
</feature>
<dbReference type="InterPro" id="IPR001680">
    <property type="entry name" value="WD40_rpt"/>
</dbReference>
<dbReference type="Gene3D" id="2.130.10.10">
    <property type="entry name" value="YVTN repeat-like/Quinoprotein amine dehydrogenase"/>
    <property type="match status" value="1"/>
</dbReference>
<comment type="subcellular location">
    <subcellularLocation>
        <location evidence="1">Nucleus</location>
        <location evidence="1">Nucleolus</location>
    </subcellularLocation>
</comment>
<dbReference type="SMART" id="SM00320">
    <property type="entry name" value="WD40"/>
    <property type="match status" value="8"/>
</dbReference>
<dbReference type="GO" id="GO:0000027">
    <property type="term" value="P:ribosomal large subunit assembly"/>
    <property type="evidence" value="ECO:0007669"/>
    <property type="project" value="TreeGrafter"/>
</dbReference>
<proteinExistence type="inferred from homology"/>
<dbReference type="SUPFAM" id="SSF50978">
    <property type="entry name" value="WD40 repeat-like"/>
    <property type="match status" value="1"/>
</dbReference>
<name>A0A6A4VVG3_AMPAM</name>
<dbReference type="EMBL" id="VIIS01001443">
    <property type="protein sequence ID" value="KAF0298135.1"/>
    <property type="molecule type" value="Genomic_DNA"/>
</dbReference>
<comment type="caution">
    <text evidence="8">The sequence shown here is derived from an EMBL/GenBank/DDBJ whole genome shotgun (WGS) entry which is preliminary data.</text>
</comment>
<gene>
    <name evidence="8" type="primary">Nle1</name>
    <name evidence="8" type="ORF">FJT64_004500</name>
</gene>
<dbReference type="GO" id="GO:0007219">
    <property type="term" value="P:Notch signaling pathway"/>
    <property type="evidence" value="ECO:0007669"/>
    <property type="project" value="TreeGrafter"/>
</dbReference>
<dbReference type="PRINTS" id="PR00319">
    <property type="entry name" value="GPROTEINB"/>
</dbReference>
<evidence type="ECO:0000256" key="3">
    <source>
        <dbReference type="ARBA" id="ARBA00022737"/>
    </source>
</evidence>
<protein>
    <submittedName>
        <fullName evidence="8">Notchless 1</fullName>
    </submittedName>
</protein>
<feature type="domain" description="NLE" evidence="7">
    <location>
        <begin position="13"/>
        <end position="74"/>
    </location>
</feature>
<dbReference type="FunFam" id="2.130.10.10:FF:000092">
    <property type="entry name" value="notchless protein homolog"/>
    <property type="match status" value="1"/>
</dbReference>
<feature type="repeat" description="WD" evidence="6">
    <location>
        <begin position="453"/>
        <end position="486"/>
    </location>
</feature>
<evidence type="ECO:0000313" key="9">
    <source>
        <dbReference type="Proteomes" id="UP000440578"/>
    </source>
</evidence>
<evidence type="ECO:0000313" key="8">
    <source>
        <dbReference type="EMBL" id="KAF0298135.1"/>
    </source>
</evidence>
<dbReference type="InterPro" id="IPR001632">
    <property type="entry name" value="WD40_G-protein_beta-like"/>
</dbReference>
<evidence type="ECO:0000259" key="7">
    <source>
        <dbReference type="Pfam" id="PF08154"/>
    </source>
</evidence>
<sequence length="486" mass="53445">MEGSMEVDESRQILAQFCSETGEVAGAPFNLPATITKDKLQLVCNALLEKEEEPVPYSFFVGDIEVTSSLQETLERLTVDSEKVLNIVYQPQAVFRVKAVTRCTSSIPGHAEAVIAARFSPDGRQLASGSGDKTVRFWDVSTETPQHTCAGHRHWVLCIAWSPDGRLLASGCKIGEVRLWDPVSGQQQGKPLTGHKQWITAVCWQPLHSTESGQCRLLASSSKDGDVRVWDARLHSCLRVLTSHTQSVTALRWGGGGLLFSGSQDRSVKVWRAEDGVMVRALQGHGHWVNTLALSTDYVMRVGAYDPARGDVGHLADDVSDEQKLTAARTRYSTVLESGGGEERLVSGSDDFTMFLWSPAKSNKPLARMTGHQALINDVRFSPDSRLIASASFDKSIRIWDGRTGKFVAALRGHVQAVYMTAWSADSRLLVSGSADSTLKVWSMKTRKLQLDLPGHADEVFAVDWSPDGERVVSGGKDKLLRIWRR</sequence>
<dbReference type="PROSITE" id="PS00678">
    <property type="entry name" value="WD_REPEATS_1"/>
    <property type="match status" value="1"/>
</dbReference>
<keyword evidence="2 6" id="KW-0853">WD repeat</keyword>
<reference evidence="8 9" key="1">
    <citation type="submission" date="2019-07" db="EMBL/GenBank/DDBJ databases">
        <title>Draft genome assembly of a fouling barnacle, Amphibalanus amphitrite (Darwin, 1854): The first reference genome for Thecostraca.</title>
        <authorList>
            <person name="Kim W."/>
        </authorList>
    </citation>
    <scope>NUCLEOTIDE SEQUENCE [LARGE SCALE GENOMIC DNA]</scope>
    <source>
        <strain evidence="8">SNU_AA5</strain>
        <tissue evidence="8">Soma without cirri and trophi</tissue>
    </source>
</reference>
<comment type="similarity">
    <text evidence="5">Belongs to the NLE1/RSA4 family.</text>
</comment>
<evidence type="ECO:0000256" key="1">
    <source>
        <dbReference type="ARBA" id="ARBA00004604"/>
    </source>
</evidence>
<feature type="repeat" description="WD" evidence="6">
    <location>
        <begin position="107"/>
        <end position="148"/>
    </location>
</feature>
<keyword evidence="4" id="KW-0539">Nucleus</keyword>